<protein>
    <submittedName>
        <fullName evidence="1">Uncharacterized protein</fullName>
    </submittedName>
</protein>
<evidence type="ECO:0000313" key="1">
    <source>
        <dbReference type="EMBL" id="KRY65597.1"/>
    </source>
</evidence>
<dbReference type="AlphaFoldDB" id="A0A0V1DVK5"/>
<comment type="caution">
    <text evidence="1">The sequence shown here is derived from an EMBL/GenBank/DDBJ whole genome shotgun (WGS) entry which is preliminary data.</text>
</comment>
<sequence>LLWLIIIIKRPSRRQKLIQTIEFIVCVRFTAMNEYVRRRVIFSQNCANGFCGLTTVRWLTWQLDSINFWNGRRIRFKLQNGKCQAWHEGLHIKRPLTFSFASDQVSIQHCINGSIANLARVADDYRSGN</sequence>
<name>A0A0V1DVK5_TRIPS</name>
<evidence type="ECO:0000313" key="2">
    <source>
        <dbReference type="Proteomes" id="UP000054632"/>
    </source>
</evidence>
<feature type="non-terminal residue" evidence="1">
    <location>
        <position position="1"/>
    </location>
</feature>
<dbReference type="EMBL" id="JYDR01000203">
    <property type="protein sequence ID" value="KRY65597.1"/>
    <property type="molecule type" value="Genomic_DNA"/>
</dbReference>
<proteinExistence type="predicted"/>
<reference evidence="1 2" key="1">
    <citation type="submission" date="2015-01" db="EMBL/GenBank/DDBJ databases">
        <title>Evolution of Trichinella species and genotypes.</title>
        <authorList>
            <person name="Korhonen P.K."/>
            <person name="Edoardo P."/>
            <person name="Giuseppe L.R."/>
            <person name="Gasser R.B."/>
        </authorList>
    </citation>
    <scope>NUCLEOTIDE SEQUENCE [LARGE SCALE GENOMIC DNA]</scope>
    <source>
        <strain evidence="1">ISS13</strain>
    </source>
</reference>
<dbReference type="Proteomes" id="UP000054632">
    <property type="component" value="Unassembled WGS sequence"/>
</dbReference>
<accession>A0A0V1DVK5</accession>
<gene>
    <name evidence="1" type="ORF">T4A_12998</name>
</gene>
<organism evidence="1 2">
    <name type="scientific">Trichinella pseudospiralis</name>
    <name type="common">Parasitic roundworm</name>
    <dbReference type="NCBI Taxonomy" id="6337"/>
    <lineage>
        <taxon>Eukaryota</taxon>
        <taxon>Metazoa</taxon>
        <taxon>Ecdysozoa</taxon>
        <taxon>Nematoda</taxon>
        <taxon>Enoplea</taxon>
        <taxon>Dorylaimia</taxon>
        <taxon>Trichinellida</taxon>
        <taxon>Trichinellidae</taxon>
        <taxon>Trichinella</taxon>
    </lineage>
</organism>